<dbReference type="InterPro" id="IPR002938">
    <property type="entry name" value="FAD-bd"/>
</dbReference>
<dbReference type="InterPro" id="IPR050816">
    <property type="entry name" value="Flavin-dep_Halogenase_NPB"/>
</dbReference>
<dbReference type="AlphaFoldDB" id="A0AAC8Q1V7"/>
<dbReference type="GO" id="GO:0071949">
    <property type="term" value="F:FAD binding"/>
    <property type="evidence" value="ECO:0007669"/>
    <property type="project" value="InterPro"/>
</dbReference>
<reference evidence="3 5" key="2">
    <citation type="submission" date="2018-08" db="EMBL/GenBank/DDBJ databases">
        <title>Genomic Encyclopedia of Archaeal and Bacterial Type Strains, Phase II (KMG-II): from individual species to whole genera.</title>
        <authorList>
            <person name="Goeker M."/>
        </authorList>
    </citation>
    <scope>NUCLEOTIDE SEQUENCE [LARGE SCALE GENOMIC DNA]</scope>
    <source>
        <strain evidence="3 5">DSM 2261</strain>
    </source>
</reference>
<protein>
    <submittedName>
        <fullName evidence="2">FAD dependent oxidoreductase</fullName>
    </submittedName>
    <submittedName>
        <fullName evidence="3">Flavin-dependent dehydrogenase</fullName>
    </submittedName>
</protein>
<dbReference type="RefSeq" id="WP_047854513.1">
    <property type="nucleotide sequence ID" value="NZ_CP011509.1"/>
</dbReference>
<dbReference type="EMBL" id="QUMU01000009">
    <property type="protein sequence ID" value="REG28051.1"/>
    <property type="molecule type" value="Genomic_DNA"/>
</dbReference>
<proteinExistence type="predicted"/>
<feature type="domain" description="FAD-binding" evidence="1">
    <location>
        <begin position="5"/>
        <end position="86"/>
    </location>
</feature>
<keyword evidence="5" id="KW-1185">Reference proteome</keyword>
<evidence type="ECO:0000313" key="5">
    <source>
        <dbReference type="Proteomes" id="UP000256345"/>
    </source>
</evidence>
<accession>A0AAC8Q1V7</accession>
<dbReference type="Gene3D" id="3.30.9.100">
    <property type="match status" value="1"/>
</dbReference>
<evidence type="ECO:0000313" key="2">
    <source>
        <dbReference type="EMBL" id="AKI99402.1"/>
    </source>
</evidence>
<dbReference type="PANTHER" id="PTHR43747">
    <property type="entry name" value="FAD-BINDING PROTEIN"/>
    <property type="match status" value="1"/>
</dbReference>
<dbReference type="SUPFAM" id="SSF51905">
    <property type="entry name" value="FAD/NAD(P)-binding domain"/>
    <property type="match status" value="1"/>
</dbReference>
<evidence type="ECO:0000259" key="1">
    <source>
        <dbReference type="Pfam" id="PF01494"/>
    </source>
</evidence>
<dbReference type="PRINTS" id="PR00420">
    <property type="entry name" value="RNGMNOXGNASE"/>
</dbReference>
<dbReference type="PANTHER" id="PTHR43747:SF1">
    <property type="entry name" value="SLR1998 PROTEIN"/>
    <property type="match status" value="1"/>
</dbReference>
<reference evidence="2 4" key="1">
    <citation type="submission" date="2015-05" db="EMBL/GenBank/DDBJ databases">
        <title>Genome assembly of Archangium gephyra DSM 2261.</title>
        <authorList>
            <person name="Sharma G."/>
            <person name="Subramanian S."/>
        </authorList>
    </citation>
    <scope>NUCLEOTIDE SEQUENCE [LARGE SCALE GENOMIC DNA]</scope>
    <source>
        <strain evidence="2 4">DSM 2261</strain>
    </source>
</reference>
<dbReference type="Pfam" id="PF01494">
    <property type="entry name" value="FAD_binding_3"/>
    <property type="match status" value="1"/>
</dbReference>
<evidence type="ECO:0000313" key="3">
    <source>
        <dbReference type="EMBL" id="REG28051.1"/>
    </source>
</evidence>
<dbReference type="Gene3D" id="3.50.50.60">
    <property type="entry name" value="FAD/NAD(P)-binding domain"/>
    <property type="match status" value="1"/>
</dbReference>
<sequence length="354" mass="38229">MTGTSDVVIVGAGPAGCAAAIGCASAGLRVRLLEASRFPRDLPGETLHPGVEALLERLGVAEEVLAAGFPRHEGIWTHSTEGRVFTPYGAGADGPWRGFQAWRAEFDALLLRRAMALGVEVSQPCRALQPLVERGRVVGVETSQGLEHGRFVVDASGRGRWFTRKQGLARSVDSPLLLARYGYVRGHFVELDEHPCLRWEPEGWEWLARVRPGLYAWTRLSLQGDPRTRADVPRALSSGRATGAPRGAEVTWSCVEAPAGAGYFIAGDAAAVVDPASSQGVLRALMQGMMAAHLITACVKGTVPETEAARSYRRWVRDLYQRTVTALRAQYASIPGAPAWGTSSSNWSDSRTSW</sequence>
<dbReference type="KEGG" id="age:AA314_01029"/>
<gene>
    <name evidence="2" type="ORF">AA314_01029</name>
    <name evidence="3" type="ORF">ATI61_109395</name>
</gene>
<dbReference type="Proteomes" id="UP000256345">
    <property type="component" value="Unassembled WGS sequence"/>
</dbReference>
<organism evidence="2 4">
    <name type="scientific">Archangium gephyra</name>
    <dbReference type="NCBI Taxonomy" id="48"/>
    <lineage>
        <taxon>Bacteria</taxon>
        <taxon>Pseudomonadati</taxon>
        <taxon>Myxococcota</taxon>
        <taxon>Myxococcia</taxon>
        <taxon>Myxococcales</taxon>
        <taxon>Cystobacterineae</taxon>
        <taxon>Archangiaceae</taxon>
        <taxon>Archangium</taxon>
    </lineage>
</organism>
<evidence type="ECO:0000313" key="4">
    <source>
        <dbReference type="Proteomes" id="UP000035579"/>
    </source>
</evidence>
<dbReference type="Proteomes" id="UP000035579">
    <property type="component" value="Chromosome"/>
</dbReference>
<name>A0AAC8Q1V7_9BACT</name>
<dbReference type="InterPro" id="IPR036188">
    <property type="entry name" value="FAD/NAD-bd_sf"/>
</dbReference>
<dbReference type="EMBL" id="CP011509">
    <property type="protein sequence ID" value="AKI99402.1"/>
    <property type="molecule type" value="Genomic_DNA"/>
</dbReference>